<dbReference type="Proteomes" id="UP001230188">
    <property type="component" value="Unassembled WGS sequence"/>
</dbReference>
<accession>A0AAD7U5Y6</accession>
<gene>
    <name evidence="1" type="ORF">CTAYLR_010461</name>
</gene>
<dbReference type="EMBL" id="JAQMWT010000630">
    <property type="protein sequence ID" value="KAJ8598871.1"/>
    <property type="molecule type" value="Genomic_DNA"/>
</dbReference>
<proteinExistence type="predicted"/>
<name>A0AAD7U5Y6_9STRA</name>
<dbReference type="AlphaFoldDB" id="A0AAD7U5Y6"/>
<sequence length="321" mass="35137">MAPNHAAAAQIVQRAPTERSLRTCLYDVGLAGAELLAAIFCSLPLILKFRHSTEARTTSTTALTCSTAAASASPDWRRPTFMHTTDPNQRLRWRNVRAIKMSPDRGFWLRYRRCSHHIDLRATSAEKIRDAIGEVVQTKLHPEGFDYAGHCCFNFAEDLMAIIADVVGNDHVRVPVSNTNPFGLCCSTALETYLQSHGFDAALCCLALQEKKETEANLYGVCGSCCRLRTPPTMPVVASNNAPIPRTSTLPTLPTITPDSNGCPWDARVCSGAAYSGHIQVLKWARTNGFMLTSALGLEIKMLFQSLARREVPAQGPNFGS</sequence>
<organism evidence="1 2">
    <name type="scientific">Chrysophaeum taylorii</name>
    <dbReference type="NCBI Taxonomy" id="2483200"/>
    <lineage>
        <taxon>Eukaryota</taxon>
        <taxon>Sar</taxon>
        <taxon>Stramenopiles</taxon>
        <taxon>Ochrophyta</taxon>
        <taxon>Pelagophyceae</taxon>
        <taxon>Pelagomonadales</taxon>
        <taxon>Pelagomonadaceae</taxon>
        <taxon>Chrysophaeum</taxon>
    </lineage>
</organism>
<reference evidence="1" key="1">
    <citation type="submission" date="2023-01" db="EMBL/GenBank/DDBJ databases">
        <title>Metagenome sequencing of chrysophaentin producing Chrysophaeum taylorii.</title>
        <authorList>
            <person name="Davison J."/>
            <person name="Bewley C."/>
        </authorList>
    </citation>
    <scope>NUCLEOTIDE SEQUENCE</scope>
    <source>
        <strain evidence="1">NIES-1699</strain>
    </source>
</reference>
<protein>
    <submittedName>
        <fullName evidence="1">Uncharacterized protein</fullName>
    </submittedName>
</protein>
<keyword evidence="2" id="KW-1185">Reference proteome</keyword>
<evidence type="ECO:0000313" key="1">
    <source>
        <dbReference type="EMBL" id="KAJ8598871.1"/>
    </source>
</evidence>
<comment type="caution">
    <text evidence="1">The sequence shown here is derived from an EMBL/GenBank/DDBJ whole genome shotgun (WGS) entry which is preliminary data.</text>
</comment>
<evidence type="ECO:0000313" key="2">
    <source>
        <dbReference type="Proteomes" id="UP001230188"/>
    </source>
</evidence>